<sequence>MPKSAPLTVALAAAAAALVLAPAAQADSPAGQHMIAFSKVPNETRCVLIERSNNTSAPSSNVYLRNLPSGQSFKSSVHVDNDSTPELTFYSSSDCSRGAQSSGFIDVRQDNLAYVWVSWRTYHPYWGHVGLAG</sequence>
<name>A0A316IEC1_9PSEU</name>
<dbReference type="AlphaFoldDB" id="A0A316IEC1"/>
<evidence type="ECO:0008006" key="4">
    <source>
        <dbReference type="Google" id="ProtNLM"/>
    </source>
</evidence>
<dbReference type="RefSeq" id="WP_109638199.1">
    <property type="nucleotide sequence ID" value="NZ_QGHB01000006.1"/>
</dbReference>
<gene>
    <name evidence="2" type="ORF">C8D88_106238</name>
</gene>
<reference evidence="2 3" key="1">
    <citation type="submission" date="2018-05" db="EMBL/GenBank/DDBJ databases">
        <title>Genomic Encyclopedia of Type Strains, Phase IV (KMG-IV): sequencing the most valuable type-strain genomes for metagenomic binning, comparative biology and taxonomic classification.</title>
        <authorList>
            <person name="Goeker M."/>
        </authorList>
    </citation>
    <scope>NUCLEOTIDE SEQUENCE [LARGE SCALE GENOMIC DNA]</scope>
    <source>
        <strain evidence="2 3">DSM 45480</strain>
    </source>
</reference>
<organism evidence="2 3">
    <name type="scientific">Lentzea atacamensis</name>
    <dbReference type="NCBI Taxonomy" id="531938"/>
    <lineage>
        <taxon>Bacteria</taxon>
        <taxon>Bacillati</taxon>
        <taxon>Actinomycetota</taxon>
        <taxon>Actinomycetes</taxon>
        <taxon>Pseudonocardiales</taxon>
        <taxon>Pseudonocardiaceae</taxon>
        <taxon>Lentzea</taxon>
    </lineage>
</organism>
<evidence type="ECO:0000256" key="1">
    <source>
        <dbReference type="SAM" id="SignalP"/>
    </source>
</evidence>
<feature type="signal peptide" evidence="1">
    <location>
        <begin position="1"/>
        <end position="26"/>
    </location>
</feature>
<dbReference type="EMBL" id="QGHB01000006">
    <property type="protein sequence ID" value="PWK85610.1"/>
    <property type="molecule type" value="Genomic_DNA"/>
</dbReference>
<accession>A0A316IEC1</accession>
<keyword evidence="1" id="KW-0732">Signal</keyword>
<proteinExistence type="predicted"/>
<protein>
    <recommendedName>
        <fullName evidence="4">Peptidase inhibitor family I36</fullName>
    </recommendedName>
</protein>
<dbReference type="Proteomes" id="UP000246005">
    <property type="component" value="Unassembled WGS sequence"/>
</dbReference>
<comment type="caution">
    <text evidence="2">The sequence shown here is derived from an EMBL/GenBank/DDBJ whole genome shotgun (WGS) entry which is preliminary data.</text>
</comment>
<evidence type="ECO:0000313" key="2">
    <source>
        <dbReference type="EMBL" id="PWK85610.1"/>
    </source>
</evidence>
<feature type="chain" id="PRO_5016370249" description="Peptidase inhibitor family I36" evidence="1">
    <location>
        <begin position="27"/>
        <end position="133"/>
    </location>
</feature>
<evidence type="ECO:0000313" key="3">
    <source>
        <dbReference type="Proteomes" id="UP000246005"/>
    </source>
</evidence>